<dbReference type="STRING" id="5486.A0A367XUR6"/>
<evidence type="ECO:0000256" key="13">
    <source>
        <dbReference type="PIRSR" id="PIRSR601461-2"/>
    </source>
</evidence>
<dbReference type="GO" id="GO:0006508">
    <property type="term" value="P:proteolysis"/>
    <property type="evidence" value="ECO:0007669"/>
    <property type="project" value="UniProtKB-KW"/>
</dbReference>
<keyword evidence="19" id="KW-1185">Reference proteome</keyword>
<feature type="chain" id="PRO_5016759951" description="candidapepsin" evidence="16">
    <location>
        <begin position="19"/>
        <end position="547"/>
    </location>
</feature>
<dbReference type="InterPro" id="IPR033876">
    <property type="entry name" value="SAP-like"/>
</dbReference>
<evidence type="ECO:0000256" key="2">
    <source>
        <dbReference type="ARBA" id="ARBA00004613"/>
    </source>
</evidence>
<evidence type="ECO:0000256" key="16">
    <source>
        <dbReference type="SAM" id="SignalP"/>
    </source>
</evidence>
<feature type="signal peptide" evidence="16">
    <location>
        <begin position="1"/>
        <end position="18"/>
    </location>
</feature>
<evidence type="ECO:0000313" key="19">
    <source>
        <dbReference type="Proteomes" id="UP000253472"/>
    </source>
</evidence>
<organism evidence="18 19">
    <name type="scientific">Candida viswanathii</name>
    <dbReference type="NCBI Taxonomy" id="5486"/>
    <lineage>
        <taxon>Eukaryota</taxon>
        <taxon>Fungi</taxon>
        <taxon>Dikarya</taxon>
        <taxon>Ascomycota</taxon>
        <taxon>Saccharomycotina</taxon>
        <taxon>Pichiomycetes</taxon>
        <taxon>Debaryomycetaceae</taxon>
        <taxon>Candida/Lodderomyces clade</taxon>
        <taxon>Candida</taxon>
    </lineage>
</organism>
<dbReference type="OrthoDB" id="771136at2759"/>
<keyword evidence="5" id="KW-0964">Secreted</keyword>
<feature type="domain" description="Peptidase A1" evidence="17">
    <location>
        <begin position="67"/>
        <end position="468"/>
    </location>
</feature>
<evidence type="ECO:0000256" key="15">
    <source>
        <dbReference type="SAM" id="MobiDB-lite"/>
    </source>
</evidence>
<keyword evidence="8 14" id="KW-0064">Aspartyl protease</keyword>
<comment type="subcellular location">
    <subcellularLocation>
        <location evidence="2">Secreted</location>
    </subcellularLocation>
</comment>
<dbReference type="CDD" id="cd05474">
    <property type="entry name" value="SAP_like"/>
    <property type="match status" value="1"/>
</dbReference>
<dbReference type="PANTHER" id="PTHR47966:SF65">
    <property type="entry name" value="ASPARTIC-TYPE ENDOPEPTIDASE"/>
    <property type="match status" value="1"/>
</dbReference>
<evidence type="ECO:0000256" key="9">
    <source>
        <dbReference type="ARBA" id="ARBA00022801"/>
    </source>
</evidence>
<keyword evidence="7 16" id="KW-0732">Signal</keyword>
<evidence type="ECO:0000256" key="8">
    <source>
        <dbReference type="ARBA" id="ARBA00022750"/>
    </source>
</evidence>
<dbReference type="EC" id="3.4.23.24" evidence="4"/>
<comment type="catalytic activity">
    <reaction evidence="1">
        <text>Preferential cleavage at the carboxyl of hydrophobic amino acids, but fails to cleave 15-Leu-|-Tyr-16, 16-Tyr-|-Leu-17 and 24-Phe-|-Phe-25 of insulin B chain. Activates trypsinogen, and degrades keratin.</text>
        <dbReference type="EC" id="3.4.23.24"/>
    </reaction>
</comment>
<dbReference type="SUPFAM" id="SSF50630">
    <property type="entry name" value="Acid proteases"/>
    <property type="match status" value="1"/>
</dbReference>
<reference evidence="18 19" key="1">
    <citation type="submission" date="2018-06" db="EMBL/GenBank/DDBJ databases">
        <title>Whole genome sequencing of Candida tropicalis (genome annotated by CSBL at Korea University).</title>
        <authorList>
            <person name="Ahn J."/>
        </authorList>
    </citation>
    <scope>NUCLEOTIDE SEQUENCE [LARGE SCALE GENOMIC DNA]</scope>
    <source>
        <strain evidence="18 19">ATCC 20962</strain>
    </source>
</reference>
<evidence type="ECO:0000256" key="10">
    <source>
        <dbReference type="ARBA" id="ARBA00023145"/>
    </source>
</evidence>
<dbReference type="EMBL" id="QLNQ01000028">
    <property type="protein sequence ID" value="RCK57358.1"/>
    <property type="molecule type" value="Genomic_DNA"/>
</dbReference>
<evidence type="ECO:0000256" key="14">
    <source>
        <dbReference type="RuleBase" id="RU000454"/>
    </source>
</evidence>
<feature type="active site" evidence="12">
    <location>
        <position position="360"/>
    </location>
</feature>
<dbReference type="InterPro" id="IPR001461">
    <property type="entry name" value="Aspartic_peptidase_A1"/>
</dbReference>
<name>A0A367XUR6_9ASCO</name>
<evidence type="ECO:0000256" key="5">
    <source>
        <dbReference type="ARBA" id="ARBA00022525"/>
    </source>
</evidence>
<accession>A0A367XUR6</accession>
<dbReference type="Gene3D" id="2.40.70.10">
    <property type="entry name" value="Acid Proteases"/>
    <property type="match status" value="2"/>
</dbReference>
<evidence type="ECO:0000256" key="3">
    <source>
        <dbReference type="ARBA" id="ARBA00007447"/>
    </source>
</evidence>
<protein>
    <recommendedName>
        <fullName evidence="4">candidapepsin</fullName>
        <ecNumber evidence="4">3.4.23.24</ecNumber>
    </recommendedName>
</protein>
<feature type="disulfide bond" evidence="13">
    <location>
        <begin position="395"/>
        <end position="430"/>
    </location>
</feature>
<gene>
    <name evidence="18" type="primary">SAP9_1</name>
    <name evidence="18" type="ORF">Cantr_06547</name>
</gene>
<dbReference type="Pfam" id="PF00026">
    <property type="entry name" value="Asp"/>
    <property type="match status" value="2"/>
</dbReference>
<comment type="caution">
    <text evidence="18">The sequence shown here is derived from an EMBL/GenBank/DDBJ whole genome shotgun (WGS) entry which is preliminary data.</text>
</comment>
<dbReference type="InterPro" id="IPR021109">
    <property type="entry name" value="Peptidase_aspartic_dom_sf"/>
</dbReference>
<dbReference type="Proteomes" id="UP000253472">
    <property type="component" value="Unassembled WGS sequence"/>
</dbReference>
<feature type="active site" evidence="12">
    <location>
        <position position="85"/>
    </location>
</feature>
<evidence type="ECO:0000256" key="6">
    <source>
        <dbReference type="ARBA" id="ARBA00022670"/>
    </source>
</evidence>
<evidence type="ECO:0000256" key="1">
    <source>
        <dbReference type="ARBA" id="ARBA00001675"/>
    </source>
</evidence>
<keyword evidence="6 14" id="KW-0645">Protease</keyword>
<comment type="similarity">
    <text evidence="3 14">Belongs to the peptidase A1 family.</text>
</comment>
<keyword evidence="9 14" id="KW-0378">Hydrolase</keyword>
<evidence type="ECO:0000256" key="4">
    <source>
        <dbReference type="ARBA" id="ARBA00013207"/>
    </source>
</evidence>
<dbReference type="AlphaFoldDB" id="A0A367XUR6"/>
<dbReference type="PANTHER" id="PTHR47966">
    <property type="entry name" value="BETA-SITE APP-CLEAVING ENZYME, ISOFORM A-RELATED"/>
    <property type="match status" value="1"/>
</dbReference>
<dbReference type="GO" id="GO:0004190">
    <property type="term" value="F:aspartic-type endopeptidase activity"/>
    <property type="evidence" value="ECO:0007669"/>
    <property type="project" value="UniProtKB-KW"/>
</dbReference>
<proteinExistence type="inferred from homology"/>
<dbReference type="GO" id="GO:0005576">
    <property type="term" value="C:extracellular region"/>
    <property type="evidence" value="ECO:0007669"/>
    <property type="project" value="UniProtKB-SubCell"/>
</dbReference>
<evidence type="ECO:0000313" key="18">
    <source>
        <dbReference type="EMBL" id="RCK57358.1"/>
    </source>
</evidence>
<keyword evidence="11 13" id="KW-1015">Disulfide bond</keyword>
<dbReference type="InterPro" id="IPR001969">
    <property type="entry name" value="Aspartic_peptidase_AS"/>
</dbReference>
<keyword evidence="10" id="KW-0865">Zymogen</keyword>
<evidence type="ECO:0000256" key="12">
    <source>
        <dbReference type="PIRSR" id="PIRSR601461-1"/>
    </source>
</evidence>
<dbReference type="PROSITE" id="PS00141">
    <property type="entry name" value="ASP_PROTEASE"/>
    <property type="match status" value="2"/>
</dbReference>
<evidence type="ECO:0000259" key="17">
    <source>
        <dbReference type="PROSITE" id="PS51767"/>
    </source>
</evidence>
<dbReference type="PRINTS" id="PR00792">
    <property type="entry name" value="PEPSIN"/>
</dbReference>
<feature type="region of interest" description="Disordered" evidence="15">
    <location>
        <begin position="491"/>
        <end position="518"/>
    </location>
</feature>
<dbReference type="InterPro" id="IPR033121">
    <property type="entry name" value="PEPTIDASE_A1"/>
</dbReference>
<dbReference type="PROSITE" id="PS51767">
    <property type="entry name" value="PEPTIDASE_A1"/>
    <property type="match status" value="1"/>
</dbReference>
<evidence type="ECO:0000256" key="11">
    <source>
        <dbReference type="ARBA" id="ARBA00023157"/>
    </source>
</evidence>
<feature type="disulfide bond" evidence="13">
    <location>
        <begin position="100"/>
        <end position="184"/>
    </location>
</feature>
<sequence>MKLTSLTLVSALITSAIAQSAPFKIDFKVRRGSSRNDLTPADEDSSPRFVKRDGSFEMVMTNQQTFYMANLKIGSNEDENDVLVDTGSSDLWVMSHDLNCVSVLNSRRFAQTFDHTTGAKYKLPLNKRDAGASLKPSKTSEDKEVVDAQNKLFGTYSTVYITEGGSLPSGSPFIGTGDSGSNTCTSYGSFNTGNSDTFRENDTYPFLIEYADNTHAIGVWGYDNVIINNVTVRDLSFAIANETSSDVGVLGIGLPGLEVTSQYGYIYANLPIKLAQEGIINRAIYSLYLDTADAETGSILFGAIDHAKYEGDLVTLNMMRTYSQISYPVRIQVPVSDITYSGSNGDSETVLSSTTGVVLDTGSTLSYVFSDTLRLLGQALDGSYSSSVGAYVVDCNLKSSSNTLDINFGGNKTIQVPISDLVLQYTRSQCILGVLQQSSSSSYMLFGDNILRSAYIVYDIEDYQVSLAQVVYTDKESIEIIGADGISNTTGTGSASDSLSGSSSSSTSSSTTSSRSRGAAAPGPISGLSSSVQGLFLSLLAWVYFMV</sequence>
<evidence type="ECO:0000256" key="7">
    <source>
        <dbReference type="ARBA" id="ARBA00022729"/>
    </source>
</evidence>